<dbReference type="Pfam" id="PF00664">
    <property type="entry name" value="ABC_membrane"/>
    <property type="match status" value="1"/>
</dbReference>
<dbReference type="PROSITE" id="PS00211">
    <property type="entry name" value="ABC_TRANSPORTER_1"/>
    <property type="match status" value="1"/>
</dbReference>
<dbReference type="PROSITE" id="PS50929">
    <property type="entry name" value="ABC_TM1F"/>
    <property type="match status" value="1"/>
</dbReference>
<keyword evidence="7" id="KW-0067">ATP-binding</keyword>
<dbReference type="SUPFAM" id="SSF90123">
    <property type="entry name" value="ABC transporter transmembrane region"/>
    <property type="match status" value="1"/>
</dbReference>
<dbReference type="InterPro" id="IPR003593">
    <property type="entry name" value="AAA+_ATPase"/>
</dbReference>
<keyword evidence="15" id="KW-1185">Reference proteome</keyword>
<evidence type="ECO:0000256" key="9">
    <source>
        <dbReference type="ARBA" id="ARBA00023136"/>
    </source>
</evidence>
<evidence type="ECO:0000256" key="8">
    <source>
        <dbReference type="ARBA" id="ARBA00022989"/>
    </source>
</evidence>
<gene>
    <name evidence="14" type="ORF">V6N12_050268</name>
</gene>
<evidence type="ECO:0000256" key="1">
    <source>
        <dbReference type="ARBA" id="ARBA00004370"/>
    </source>
</evidence>
<evidence type="ECO:0000256" key="11">
    <source>
        <dbReference type="SAM" id="Phobius"/>
    </source>
</evidence>
<dbReference type="InterPro" id="IPR017871">
    <property type="entry name" value="ABC_transporter-like_CS"/>
</dbReference>
<dbReference type="InterPro" id="IPR003439">
    <property type="entry name" value="ABC_transporter-like_ATP-bd"/>
</dbReference>
<sequence length="446" mass="49899">MRKVNKQRLDWTDRRVNLMNEVLAAMDTVKFYAWEKSIQSRVHSIRNDELSWLRTAQLLSALNRFILNSIPVVVTVVSFGMFTFLGGDLTPARAFTSLSLFTFLQIPLDVLPDLLSQVAKANVSLQRLEELFLAEERILTSNPPLQPGLPAISIKNGNFSWDLKAEKPTLSNINLDVPVGSLVAIVGGTGEGKTSLISAILGELPPDVNSSVIIRGNVAYVPQVSWIFNATVRENILFGSSFQPERYWKIIDVTALQQDLDILPDHDLTEIGERGVNLSGGQKQRVSMARALYSNSDVYVFDDPLSALDAHVAQQVFNRCIKGELRGKTRILVTNQLHFLPHVDHILLVSNGVIKEQGTFEEISKKGRIFQKLMENAGKMEKQGEGKADEKYIDLEESKPTSNNMVEINDMLKDEKAANKRTGRKATLVKKEDRETGVVSWNVVMR</sequence>
<dbReference type="InterPro" id="IPR011527">
    <property type="entry name" value="ABC1_TM_dom"/>
</dbReference>
<proteinExistence type="inferred from homology"/>
<dbReference type="CDD" id="cd03250">
    <property type="entry name" value="ABCC_MRP_domain1"/>
    <property type="match status" value="1"/>
</dbReference>
<evidence type="ECO:0000259" key="12">
    <source>
        <dbReference type="PROSITE" id="PS50893"/>
    </source>
</evidence>
<dbReference type="PANTHER" id="PTHR24223:SF375">
    <property type="entry name" value="ABC TRANSPORTER C FAMILY MEMBER 11-RELATED"/>
    <property type="match status" value="1"/>
</dbReference>
<dbReference type="InterPro" id="IPR027417">
    <property type="entry name" value="P-loop_NTPase"/>
</dbReference>
<evidence type="ECO:0000256" key="3">
    <source>
        <dbReference type="ARBA" id="ARBA00012191"/>
    </source>
</evidence>
<evidence type="ECO:0000256" key="7">
    <source>
        <dbReference type="ARBA" id="ARBA00022840"/>
    </source>
</evidence>
<dbReference type="PANTHER" id="PTHR24223">
    <property type="entry name" value="ATP-BINDING CASSETTE SUB-FAMILY C"/>
    <property type="match status" value="1"/>
</dbReference>
<dbReference type="EMBL" id="JBBPBM010000001">
    <property type="protein sequence ID" value="KAK8600414.1"/>
    <property type="molecule type" value="Genomic_DNA"/>
</dbReference>
<evidence type="ECO:0000256" key="4">
    <source>
        <dbReference type="ARBA" id="ARBA00022448"/>
    </source>
</evidence>
<dbReference type="Proteomes" id="UP001472677">
    <property type="component" value="Unassembled WGS sequence"/>
</dbReference>
<dbReference type="EC" id="7.6.2.2" evidence="3"/>
<keyword evidence="5 11" id="KW-0812">Transmembrane</keyword>
<dbReference type="PROSITE" id="PS50893">
    <property type="entry name" value="ABC_TRANSPORTER_2"/>
    <property type="match status" value="1"/>
</dbReference>
<dbReference type="Gene3D" id="3.40.50.300">
    <property type="entry name" value="P-loop containing nucleotide triphosphate hydrolases"/>
    <property type="match status" value="1"/>
</dbReference>
<dbReference type="Gene3D" id="1.20.1560.10">
    <property type="entry name" value="ABC transporter type 1, transmembrane domain"/>
    <property type="match status" value="1"/>
</dbReference>
<evidence type="ECO:0000256" key="6">
    <source>
        <dbReference type="ARBA" id="ARBA00022741"/>
    </source>
</evidence>
<comment type="caution">
    <text evidence="14">The sequence shown here is derived from an EMBL/GenBank/DDBJ whole genome shotgun (WGS) entry which is preliminary data.</text>
</comment>
<protein>
    <recommendedName>
        <fullName evidence="3">ABC-type xenobiotic transporter</fullName>
        <ecNumber evidence="3">7.6.2.2</ecNumber>
    </recommendedName>
</protein>
<comment type="similarity">
    <text evidence="2">Belongs to the ABC transporter superfamily. ABCC family. Conjugate transporter (TC 3.A.1.208) subfamily.</text>
</comment>
<keyword evidence="9 11" id="KW-0472">Membrane</keyword>
<dbReference type="InterPro" id="IPR050173">
    <property type="entry name" value="ABC_transporter_C-like"/>
</dbReference>
<comment type="subcellular location">
    <subcellularLocation>
        <location evidence="1">Membrane</location>
    </subcellularLocation>
</comment>
<evidence type="ECO:0000256" key="5">
    <source>
        <dbReference type="ARBA" id="ARBA00022692"/>
    </source>
</evidence>
<feature type="domain" description="ABC transmembrane type-1" evidence="13">
    <location>
        <begin position="1"/>
        <end position="120"/>
    </location>
</feature>
<dbReference type="SMART" id="SM00382">
    <property type="entry name" value="AAA"/>
    <property type="match status" value="1"/>
</dbReference>
<evidence type="ECO:0000313" key="14">
    <source>
        <dbReference type="EMBL" id="KAK8600414.1"/>
    </source>
</evidence>
<accession>A0ABR2GBZ2</accession>
<dbReference type="SUPFAM" id="SSF52540">
    <property type="entry name" value="P-loop containing nucleoside triphosphate hydrolases"/>
    <property type="match status" value="1"/>
</dbReference>
<keyword evidence="8 11" id="KW-1133">Transmembrane helix</keyword>
<evidence type="ECO:0000256" key="2">
    <source>
        <dbReference type="ARBA" id="ARBA00009726"/>
    </source>
</evidence>
<evidence type="ECO:0000313" key="15">
    <source>
        <dbReference type="Proteomes" id="UP001472677"/>
    </source>
</evidence>
<dbReference type="InterPro" id="IPR036640">
    <property type="entry name" value="ABC1_TM_sf"/>
</dbReference>
<keyword evidence="4" id="KW-0813">Transport</keyword>
<evidence type="ECO:0000259" key="13">
    <source>
        <dbReference type="PROSITE" id="PS50929"/>
    </source>
</evidence>
<dbReference type="Pfam" id="PF00005">
    <property type="entry name" value="ABC_tran"/>
    <property type="match status" value="1"/>
</dbReference>
<organism evidence="14 15">
    <name type="scientific">Hibiscus sabdariffa</name>
    <name type="common">roselle</name>
    <dbReference type="NCBI Taxonomy" id="183260"/>
    <lineage>
        <taxon>Eukaryota</taxon>
        <taxon>Viridiplantae</taxon>
        <taxon>Streptophyta</taxon>
        <taxon>Embryophyta</taxon>
        <taxon>Tracheophyta</taxon>
        <taxon>Spermatophyta</taxon>
        <taxon>Magnoliopsida</taxon>
        <taxon>eudicotyledons</taxon>
        <taxon>Gunneridae</taxon>
        <taxon>Pentapetalae</taxon>
        <taxon>rosids</taxon>
        <taxon>malvids</taxon>
        <taxon>Malvales</taxon>
        <taxon>Malvaceae</taxon>
        <taxon>Malvoideae</taxon>
        <taxon>Hibiscus</taxon>
    </lineage>
</organism>
<reference evidence="14 15" key="1">
    <citation type="journal article" date="2024" name="G3 (Bethesda)">
        <title>Genome assembly of Hibiscus sabdariffa L. provides insights into metabolisms of medicinal natural products.</title>
        <authorList>
            <person name="Kim T."/>
        </authorList>
    </citation>
    <scope>NUCLEOTIDE SEQUENCE [LARGE SCALE GENOMIC DNA]</scope>
    <source>
        <strain evidence="14">TK-2024</strain>
        <tissue evidence="14">Old leaves</tissue>
    </source>
</reference>
<feature type="domain" description="ABC transporter" evidence="12">
    <location>
        <begin position="154"/>
        <end position="376"/>
    </location>
</feature>
<evidence type="ECO:0000256" key="10">
    <source>
        <dbReference type="ARBA" id="ARBA00034018"/>
    </source>
</evidence>
<keyword evidence="6" id="KW-0547">Nucleotide-binding</keyword>
<comment type="catalytic activity">
    <reaction evidence="10">
        <text>ATP + H2O + xenobioticSide 1 = ADP + phosphate + xenobioticSide 2.</text>
        <dbReference type="EC" id="7.6.2.2"/>
    </reaction>
</comment>
<name>A0ABR2GBZ2_9ROSI</name>
<feature type="transmembrane region" description="Helical" evidence="11">
    <location>
        <begin position="65"/>
        <end position="85"/>
    </location>
</feature>